<dbReference type="SUPFAM" id="SSF48600">
    <property type="entry name" value="Chorismate mutase II"/>
    <property type="match status" value="1"/>
</dbReference>
<accession>A0A4Z1FBJ5</accession>
<evidence type="ECO:0000256" key="2">
    <source>
        <dbReference type="SAM" id="SignalP"/>
    </source>
</evidence>
<feature type="chain" id="PRO_5021224876" description="Chorismate mutase domain-containing protein" evidence="2">
    <location>
        <begin position="32"/>
        <end position="167"/>
    </location>
</feature>
<comment type="caution">
    <text evidence="4">The sequence shown here is derived from an EMBL/GenBank/DDBJ whole genome shotgun (WGS) entry which is preliminary data.</text>
</comment>
<protein>
    <recommendedName>
        <fullName evidence="3">Chorismate mutase domain-containing protein</fullName>
    </recommendedName>
</protein>
<dbReference type="SMART" id="SM00830">
    <property type="entry name" value="CM_2"/>
    <property type="match status" value="1"/>
</dbReference>
<sequence>MTLIFIKKASWSKGLFLAISSLSALTTATSTTPIDPASTCYTSPLPTLCPSLSNATRSIPWGTPSFLLPNGTLCCDSLTQIRAGIDDIDTQLLSLLAQRAAFVREATRFKATLDTVDVPSRDQEVIEGAVAKANETVPRLPEVIARSVFEAIINGSVPFEECVWGSF</sequence>
<dbReference type="InterPro" id="IPR002701">
    <property type="entry name" value="CM_II_prokaryot"/>
</dbReference>
<keyword evidence="2" id="KW-0732">Signal</keyword>
<feature type="signal peptide" evidence="2">
    <location>
        <begin position="1"/>
        <end position="31"/>
    </location>
</feature>
<feature type="domain" description="Chorismate mutase" evidence="3">
    <location>
        <begin position="72"/>
        <end position="164"/>
    </location>
</feature>
<dbReference type="Proteomes" id="UP000297910">
    <property type="component" value="Unassembled WGS sequence"/>
</dbReference>
<dbReference type="InterPro" id="IPR036979">
    <property type="entry name" value="CM_dom_sf"/>
</dbReference>
<keyword evidence="1" id="KW-0413">Isomerase</keyword>
<dbReference type="Pfam" id="PF01817">
    <property type="entry name" value="CM_2"/>
    <property type="match status" value="1"/>
</dbReference>
<dbReference type="PROSITE" id="PS51168">
    <property type="entry name" value="CHORISMATE_MUT_2"/>
    <property type="match status" value="1"/>
</dbReference>
<reference evidence="4 5" key="1">
    <citation type="submission" date="2017-12" db="EMBL/GenBank/DDBJ databases">
        <title>Comparative genomics of Botrytis spp.</title>
        <authorList>
            <person name="Valero-Jimenez C.A."/>
            <person name="Tapia P."/>
            <person name="Veloso J."/>
            <person name="Silva-Moreno E."/>
            <person name="Staats M."/>
            <person name="Valdes J.H."/>
            <person name="Van Kan J.A.L."/>
        </authorList>
    </citation>
    <scope>NUCLEOTIDE SEQUENCE [LARGE SCALE GENOMIC DNA]</scope>
    <source>
        <strain evidence="4 5">Bp0003</strain>
    </source>
</reference>
<evidence type="ECO:0000313" key="5">
    <source>
        <dbReference type="Proteomes" id="UP000297910"/>
    </source>
</evidence>
<dbReference type="PANTHER" id="PTHR38041:SF1">
    <property type="entry name" value="CHORISMATE MUTASE"/>
    <property type="match status" value="1"/>
</dbReference>
<keyword evidence="5" id="KW-1185">Reference proteome</keyword>
<evidence type="ECO:0000259" key="3">
    <source>
        <dbReference type="PROSITE" id="PS51168"/>
    </source>
</evidence>
<dbReference type="GO" id="GO:0046417">
    <property type="term" value="P:chorismate metabolic process"/>
    <property type="evidence" value="ECO:0007669"/>
    <property type="project" value="InterPro"/>
</dbReference>
<evidence type="ECO:0000256" key="1">
    <source>
        <dbReference type="ARBA" id="ARBA00023235"/>
    </source>
</evidence>
<proteinExistence type="predicted"/>
<dbReference type="GO" id="GO:0004106">
    <property type="term" value="F:chorismate mutase activity"/>
    <property type="evidence" value="ECO:0007669"/>
    <property type="project" value="InterPro"/>
</dbReference>
<dbReference type="InterPro" id="IPR051331">
    <property type="entry name" value="Chorismate_mutase-related"/>
</dbReference>
<dbReference type="Gene3D" id="1.20.59.10">
    <property type="entry name" value="Chorismate mutase"/>
    <property type="match status" value="1"/>
</dbReference>
<dbReference type="EMBL" id="PQXI01000318">
    <property type="protein sequence ID" value="TGO20242.1"/>
    <property type="molecule type" value="Genomic_DNA"/>
</dbReference>
<dbReference type="PANTHER" id="PTHR38041">
    <property type="entry name" value="CHORISMATE MUTASE"/>
    <property type="match status" value="1"/>
</dbReference>
<dbReference type="InterPro" id="IPR036263">
    <property type="entry name" value="Chorismate_II_sf"/>
</dbReference>
<name>A0A4Z1FBJ5_9HELO</name>
<evidence type="ECO:0000313" key="4">
    <source>
        <dbReference type="EMBL" id="TGO20242.1"/>
    </source>
</evidence>
<dbReference type="AlphaFoldDB" id="A0A4Z1FBJ5"/>
<gene>
    <name evidence="4" type="ORF">BPAE_0320g00100</name>
</gene>
<organism evidence="4 5">
    <name type="scientific">Botrytis paeoniae</name>
    <dbReference type="NCBI Taxonomy" id="278948"/>
    <lineage>
        <taxon>Eukaryota</taxon>
        <taxon>Fungi</taxon>
        <taxon>Dikarya</taxon>
        <taxon>Ascomycota</taxon>
        <taxon>Pezizomycotina</taxon>
        <taxon>Leotiomycetes</taxon>
        <taxon>Helotiales</taxon>
        <taxon>Sclerotiniaceae</taxon>
        <taxon>Botrytis</taxon>
    </lineage>
</organism>
<dbReference type="GO" id="GO:0009697">
    <property type="term" value="P:salicylic acid biosynthetic process"/>
    <property type="evidence" value="ECO:0007669"/>
    <property type="project" value="TreeGrafter"/>
</dbReference>